<name>A0A8J5VZU3_ZIZPA</name>
<evidence type="ECO:0000256" key="1">
    <source>
        <dbReference type="SAM" id="MobiDB-lite"/>
    </source>
</evidence>
<organism evidence="2 3">
    <name type="scientific">Zizania palustris</name>
    <name type="common">Northern wild rice</name>
    <dbReference type="NCBI Taxonomy" id="103762"/>
    <lineage>
        <taxon>Eukaryota</taxon>
        <taxon>Viridiplantae</taxon>
        <taxon>Streptophyta</taxon>
        <taxon>Embryophyta</taxon>
        <taxon>Tracheophyta</taxon>
        <taxon>Spermatophyta</taxon>
        <taxon>Magnoliopsida</taxon>
        <taxon>Liliopsida</taxon>
        <taxon>Poales</taxon>
        <taxon>Poaceae</taxon>
        <taxon>BOP clade</taxon>
        <taxon>Oryzoideae</taxon>
        <taxon>Oryzeae</taxon>
        <taxon>Zizaniinae</taxon>
        <taxon>Zizania</taxon>
    </lineage>
</organism>
<proteinExistence type="predicted"/>
<keyword evidence="3" id="KW-1185">Reference proteome</keyword>
<gene>
    <name evidence="2" type="ORF">GUJ93_ZPchr0004g40331</name>
</gene>
<evidence type="ECO:0000313" key="3">
    <source>
        <dbReference type="Proteomes" id="UP000729402"/>
    </source>
</evidence>
<comment type="caution">
    <text evidence="2">The sequence shown here is derived from an EMBL/GenBank/DDBJ whole genome shotgun (WGS) entry which is preliminary data.</text>
</comment>
<reference evidence="2" key="2">
    <citation type="submission" date="2021-02" db="EMBL/GenBank/DDBJ databases">
        <authorList>
            <person name="Kimball J.A."/>
            <person name="Haas M.W."/>
            <person name="Macchietto M."/>
            <person name="Kono T."/>
            <person name="Duquette J."/>
            <person name="Shao M."/>
        </authorList>
    </citation>
    <scope>NUCLEOTIDE SEQUENCE</scope>
    <source>
        <tissue evidence="2">Fresh leaf tissue</tissue>
    </source>
</reference>
<reference evidence="2" key="1">
    <citation type="journal article" date="2021" name="bioRxiv">
        <title>Whole Genome Assembly and Annotation of Northern Wild Rice, Zizania palustris L., Supports a Whole Genome Duplication in the Zizania Genus.</title>
        <authorList>
            <person name="Haas M."/>
            <person name="Kono T."/>
            <person name="Macchietto M."/>
            <person name="Millas R."/>
            <person name="McGilp L."/>
            <person name="Shao M."/>
            <person name="Duquette J."/>
            <person name="Hirsch C.N."/>
            <person name="Kimball J."/>
        </authorList>
    </citation>
    <scope>NUCLEOTIDE SEQUENCE</scope>
    <source>
        <tissue evidence="2">Fresh leaf tissue</tissue>
    </source>
</reference>
<protein>
    <submittedName>
        <fullName evidence="2">Uncharacterized protein</fullName>
    </submittedName>
</protein>
<dbReference type="AlphaFoldDB" id="A0A8J5VZU3"/>
<evidence type="ECO:0000313" key="2">
    <source>
        <dbReference type="EMBL" id="KAG8066138.1"/>
    </source>
</evidence>
<accession>A0A8J5VZU3</accession>
<sequence>MADRWGRPRSRGPWTRRSGAAGAGLGGRGARVRRKKDLAGDKWTAMAMPSRGSWKKLEERRKGQNGPIDAAL</sequence>
<dbReference type="Proteomes" id="UP000729402">
    <property type="component" value="Unassembled WGS sequence"/>
</dbReference>
<feature type="region of interest" description="Disordered" evidence="1">
    <location>
        <begin position="1"/>
        <end position="72"/>
    </location>
</feature>
<dbReference type="EMBL" id="JAAALK010000285">
    <property type="protein sequence ID" value="KAG8066138.1"/>
    <property type="molecule type" value="Genomic_DNA"/>
</dbReference>